<sequence>MFEFDEEKCPEGTVPILRTDEIVSLNDHMLSKEIPGLHIAEVSLKPRLGPYYKVAGTMSIYGPQVNKDQVSMAHIWVEKGSAETMNKISAGWHVLPQIYNDNRSHFYSTWTTDNYKHTGCYNLQCRGFVQTDRTVFLGAPFGHLSVYDVISYVIYISITQDPETKNWWLTLGNKSIGYFPAALFSDLGSASIVGWGGRAGGKVGSPSPPMGSGHFPDGKSVHACYFKAVEIQDSSRDIYGPKSSQVVTFNDNNKCYGVIYYGDQGNHLGCVLQFGGPGGDCGI</sequence>
<evidence type="ECO:0000313" key="3">
    <source>
        <dbReference type="Proteomes" id="UP000291084"/>
    </source>
</evidence>
<feature type="domain" description="Neprosin PEP catalytic" evidence="1">
    <location>
        <begin position="32"/>
        <end position="282"/>
    </location>
</feature>
<dbReference type="InterPro" id="IPR004314">
    <property type="entry name" value="Neprosin"/>
</dbReference>
<dbReference type="PANTHER" id="PTHR31589">
    <property type="entry name" value="PROTEIN, PUTATIVE (DUF239)-RELATED-RELATED"/>
    <property type="match status" value="1"/>
</dbReference>
<accession>A0A0S3RKX2</accession>
<dbReference type="Proteomes" id="UP000291084">
    <property type="component" value="Chromosome 3"/>
</dbReference>
<reference evidence="2 3" key="1">
    <citation type="journal article" date="2015" name="Sci. Rep.">
        <title>The power of single molecule real-time sequencing technology in the de novo assembly of a eukaryotic genome.</title>
        <authorList>
            <person name="Sakai H."/>
            <person name="Naito K."/>
            <person name="Ogiso-Tanaka E."/>
            <person name="Takahashi Y."/>
            <person name="Iseki K."/>
            <person name="Muto C."/>
            <person name="Satou K."/>
            <person name="Teruya K."/>
            <person name="Shiroma A."/>
            <person name="Shimoji M."/>
            <person name="Hirano T."/>
            <person name="Itoh T."/>
            <person name="Kaga A."/>
            <person name="Tomooka N."/>
        </authorList>
    </citation>
    <scope>NUCLEOTIDE SEQUENCE [LARGE SCALE GENOMIC DNA]</scope>
    <source>
        <strain evidence="3">cv. Shumari</strain>
    </source>
</reference>
<evidence type="ECO:0000259" key="1">
    <source>
        <dbReference type="PROSITE" id="PS52045"/>
    </source>
</evidence>
<evidence type="ECO:0000313" key="2">
    <source>
        <dbReference type="EMBL" id="BAT81251.1"/>
    </source>
</evidence>
<dbReference type="EMBL" id="AP015036">
    <property type="protein sequence ID" value="BAT81251.1"/>
    <property type="molecule type" value="Genomic_DNA"/>
</dbReference>
<dbReference type="Pfam" id="PF03080">
    <property type="entry name" value="Neprosin"/>
    <property type="match status" value="1"/>
</dbReference>
<protein>
    <recommendedName>
        <fullName evidence="1">Neprosin PEP catalytic domain-containing protein</fullName>
    </recommendedName>
</protein>
<name>A0A0S3RKX2_PHAAN</name>
<dbReference type="AlphaFoldDB" id="A0A0S3RKX2"/>
<dbReference type="Gene3D" id="3.90.1320.10">
    <property type="entry name" value="Outer-capsid protein sigma 3, large lobe"/>
    <property type="match status" value="1"/>
</dbReference>
<proteinExistence type="predicted"/>
<dbReference type="InterPro" id="IPR053168">
    <property type="entry name" value="Glutamic_endopeptidase"/>
</dbReference>
<keyword evidence="3" id="KW-1185">Reference proteome</keyword>
<organism evidence="2 3">
    <name type="scientific">Vigna angularis var. angularis</name>
    <dbReference type="NCBI Taxonomy" id="157739"/>
    <lineage>
        <taxon>Eukaryota</taxon>
        <taxon>Viridiplantae</taxon>
        <taxon>Streptophyta</taxon>
        <taxon>Embryophyta</taxon>
        <taxon>Tracheophyta</taxon>
        <taxon>Spermatophyta</taxon>
        <taxon>Magnoliopsida</taxon>
        <taxon>eudicotyledons</taxon>
        <taxon>Gunneridae</taxon>
        <taxon>Pentapetalae</taxon>
        <taxon>rosids</taxon>
        <taxon>fabids</taxon>
        <taxon>Fabales</taxon>
        <taxon>Fabaceae</taxon>
        <taxon>Papilionoideae</taxon>
        <taxon>50 kb inversion clade</taxon>
        <taxon>NPAAA clade</taxon>
        <taxon>indigoferoid/millettioid clade</taxon>
        <taxon>Phaseoleae</taxon>
        <taxon>Vigna</taxon>
    </lineage>
</organism>
<dbReference type="OrthoDB" id="1858978at2759"/>
<dbReference type="PANTHER" id="PTHR31589:SF223">
    <property type="entry name" value="PROTEIN, PUTATIVE (DUF239)-RELATED"/>
    <property type="match status" value="1"/>
</dbReference>
<gene>
    <name evidence="2" type="primary">Vigan.03G093300</name>
    <name evidence="2" type="ORF">VIGAN_03093300</name>
</gene>
<dbReference type="PROSITE" id="PS52045">
    <property type="entry name" value="NEPROSIN_PEP_CD"/>
    <property type="match status" value="1"/>
</dbReference>